<dbReference type="RefSeq" id="WP_279448626.1">
    <property type="nucleotide sequence ID" value="NZ_JAZBJM010000013.1"/>
</dbReference>
<evidence type="ECO:0000259" key="3">
    <source>
        <dbReference type="Pfam" id="PF18962"/>
    </source>
</evidence>
<dbReference type="InterPro" id="IPR026444">
    <property type="entry name" value="Secre_tail"/>
</dbReference>
<keyword evidence="1 2" id="KW-0732">Signal</keyword>
<name>A0AB35Z109_9FLAO</name>
<comment type="caution">
    <text evidence="4">The sequence shown here is derived from an EMBL/GenBank/DDBJ whole genome shotgun (WGS) entry which is preliminary data.</text>
</comment>
<accession>A0AB35Z109</accession>
<dbReference type="Pfam" id="PF18962">
    <property type="entry name" value="Por_Secre_tail"/>
    <property type="match status" value="1"/>
</dbReference>
<dbReference type="EMBL" id="JBANCF010000015">
    <property type="protein sequence ID" value="MEM0574629.1"/>
    <property type="molecule type" value="Genomic_DNA"/>
</dbReference>
<evidence type="ECO:0000313" key="6">
    <source>
        <dbReference type="Proteomes" id="UP001388259"/>
    </source>
</evidence>
<dbReference type="NCBIfam" id="TIGR04183">
    <property type="entry name" value="Por_Secre_tail"/>
    <property type="match status" value="1"/>
</dbReference>
<sequence length="524" mass="54508">MKKITLLFACFIAFSGIMSAQNVQSIADLPNTTNNPIYSQGDPVTTTATVRFEKPMGAQDFNAFVPIERYNVTTTHGPSIISGQRGAMAVTPYTDRATFEAAYPGTLVNEDFAGGPGVGVIQACGPVVSSAGDGCFSAGELEDGFSITVSTAGNDVIYIGETALGNSSTLMGANTFADFTIVNFLPLGAHAVGMDLFVDAVSNAEVRVYDMGGALLDTFTVNNTPNTENFVGYTSDDAIGRIEIQAEADAGELFGNLAFGTDPLGGGGGSACQEENPNDGTFENGFNCSSASAFMTANDVTVAMNEDFVLTNITASIFANGGITNVAVNYYDDAAGLPGNLIGSVASATIDNQTVIGNNFGFDVNEVEMTVPAFTFAGQVASPTTYWIELSVTDGGATGSVFWVVTSSTMVGNPSAQFDAAWGIPDPLMDGVYIWEGECNPLGVSDNALAGFSYYPNPVTDVLSLKAASNIEAVSIYNLLGQEVLRTEVGATTSDINLSGITTGAYVMKVTVNGQTGTYKILKN</sequence>
<evidence type="ECO:0000313" key="5">
    <source>
        <dbReference type="EMBL" id="MEM0574629.1"/>
    </source>
</evidence>
<feature type="signal peptide" evidence="2">
    <location>
        <begin position="1"/>
        <end position="20"/>
    </location>
</feature>
<evidence type="ECO:0000313" key="7">
    <source>
        <dbReference type="Proteomes" id="UP001390963"/>
    </source>
</evidence>
<evidence type="ECO:0000313" key="4">
    <source>
        <dbReference type="EMBL" id="MEM0519417.1"/>
    </source>
</evidence>
<gene>
    <name evidence="5" type="ORF">VZD24_13975</name>
    <name evidence="4" type="ORF">VZD85_13725</name>
</gene>
<feature type="domain" description="Secretion system C-terminal sorting" evidence="3">
    <location>
        <begin position="455"/>
        <end position="521"/>
    </location>
</feature>
<proteinExistence type="predicted"/>
<protein>
    <submittedName>
        <fullName evidence="4">T9SS type A sorting domain-containing protein</fullName>
    </submittedName>
</protein>
<keyword evidence="7" id="KW-1185">Reference proteome</keyword>
<dbReference type="EMBL" id="JAZBJM010000013">
    <property type="protein sequence ID" value="MEM0519417.1"/>
    <property type="molecule type" value="Genomic_DNA"/>
</dbReference>
<evidence type="ECO:0000256" key="2">
    <source>
        <dbReference type="SAM" id="SignalP"/>
    </source>
</evidence>
<reference evidence="4 7" key="1">
    <citation type="submission" date="2024-01" db="EMBL/GenBank/DDBJ databases">
        <title>Aequorivita flavus sp. nov., isolated from deep-sea sediment.</title>
        <authorList>
            <person name="Chen X."/>
        </authorList>
    </citation>
    <scope>NUCLEOTIDE SEQUENCE</scope>
    <source>
        <strain evidence="4">MCCC 1A16923</strain>
        <strain evidence="5 7">MCCC 1A16935</strain>
    </source>
</reference>
<evidence type="ECO:0000256" key="1">
    <source>
        <dbReference type="ARBA" id="ARBA00022729"/>
    </source>
</evidence>
<organism evidence="4 6">
    <name type="scientific">Aequorivita flava</name>
    <dbReference type="NCBI Taxonomy" id="3114371"/>
    <lineage>
        <taxon>Bacteria</taxon>
        <taxon>Pseudomonadati</taxon>
        <taxon>Bacteroidota</taxon>
        <taxon>Flavobacteriia</taxon>
        <taxon>Flavobacteriales</taxon>
        <taxon>Flavobacteriaceae</taxon>
        <taxon>Aequorivita</taxon>
    </lineage>
</organism>
<dbReference type="Proteomes" id="UP001390963">
    <property type="component" value="Unassembled WGS sequence"/>
</dbReference>
<dbReference type="AlphaFoldDB" id="A0AB35Z109"/>
<dbReference type="Proteomes" id="UP001388259">
    <property type="component" value="Unassembled WGS sequence"/>
</dbReference>
<feature type="chain" id="PRO_5044269212" evidence="2">
    <location>
        <begin position="21"/>
        <end position="524"/>
    </location>
</feature>